<keyword evidence="1" id="KW-0472">Membrane</keyword>
<feature type="transmembrane region" description="Helical" evidence="1">
    <location>
        <begin position="224"/>
        <end position="242"/>
    </location>
</feature>
<evidence type="ECO:0000313" key="2">
    <source>
        <dbReference type="EMBL" id="OXA54985.1"/>
    </source>
</evidence>
<proteinExistence type="predicted"/>
<keyword evidence="1" id="KW-0812">Transmembrane</keyword>
<evidence type="ECO:0000313" key="3">
    <source>
        <dbReference type="Proteomes" id="UP000198287"/>
    </source>
</evidence>
<dbReference type="AlphaFoldDB" id="A0A226EBN5"/>
<name>A0A226EBN5_FOLCA</name>
<dbReference type="Proteomes" id="UP000198287">
    <property type="component" value="Unassembled WGS sequence"/>
</dbReference>
<dbReference type="EMBL" id="LNIX01000005">
    <property type="protein sequence ID" value="OXA54985.1"/>
    <property type="molecule type" value="Genomic_DNA"/>
</dbReference>
<feature type="transmembrane region" description="Helical" evidence="1">
    <location>
        <begin position="131"/>
        <end position="155"/>
    </location>
</feature>
<protein>
    <submittedName>
        <fullName evidence="2">Uncharacterized protein</fullName>
    </submittedName>
</protein>
<sequence length="254" mass="28560">MIFDEWDIKCGLQMGNILWTFKSEKIFGQKWAPKLLATDHGLKASGTNGKIINNGFVKGTQYNVPEYLASEILSRLNDTAIFEVTGYYGFRIEYKETRSDGPFCGAWLTLALQIYKQLDILVAQINLCKPALVVAAVVANVLGMCLTILSGARLLDHIGNLFFPLATTFLTVFTIVFGTFAGFVNNWSTKCISKFQKKCGRCDKMERHELRRVIRSCTMMKIRFGNNFMAISTPLVILGFVAKNTVRLLLLQET</sequence>
<accession>A0A226EBN5</accession>
<organism evidence="2 3">
    <name type="scientific">Folsomia candida</name>
    <name type="common">Springtail</name>
    <dbReference type="NCBI Taxonomy" id="158441"/>
    <lineage>
        <taxon>Eukaryota</taxon>
        <taxon>Metazoa</taxon>
        <taxon>Ecdysozoa</taxon>
        <taxon>Arthropoda</taxon>
        <taxon>Hexapoda</taxon>
        <taxon>Collembola</taxon>
        <taxon>Entomobryomorpha</taxon>
        <taxon>Isotomoidea</taxon>
        <taxon>Isotomidae</taxon>
        <taxon>Proisotominae</taxon>
        <taxon>Folsomia</taxon>
    </lineage>
</organism>
<reference evidence="2 3" key="1">
    <citation type="submission" date="2015-12" db="EMBL/GenBank/DDBJ databases">
        <title>The genome of Folsomia candida.</title>
        <authorList>
            <person name="Faddeeva A."/>
            <person name="Derks M.F."/>
            <person name="Anvar Y."/>
            <person name="Smit S."/>
            <person name="Van Straalen N."/>
            <person name="Roelofs D."/>
        </authorList>
    </citation>
    <scope>NUCLEOTIDE SEQUENCE [LARGE SCALE GENOMIC DNA]</scope>
    <source>
        <strain evidence="2 3">VU population</strain>
        <tissue evidence="2">Whole body</tissue>
    </source>
</reference>
<keyword evidence="1" id="KW-1133">Transmembrane helix</keyword>
<evidence type="ECO:0000256" key="1">
    <source>
        <dbReference type="SAM" id="Phobius"/>
    </source>
</evidence>
<comment type="caution">
    <text evidence="2">The sequence shown here is derived from an EMBL/GenBank/DDBJ whole genome shotgun (WGS) entry which is preliminary data.</text>
</comment>
<gene>
    <name evidence="2" type="ORF">Fcan01_11762</name>
</gene>
<keyword evidence="3" id="KW-1185">Reference proteome</keyword>
<feature type="transmembrane region" description="Helical" evidence="1">
    <location>
        <begin position="161"/>
        <end position="184"/>
    </location>
</feature>